<gene>
    <name evidence="2" type="ORF">TL10_06345</name>
</gene>
<dbReference type="EMBL" id="JXST01000006">
    <property type="protein sequence ID" value="KIU17876.1"/>
    <property type="molecule type" value="Genomic_DNA"/>
</dbReference>
<keyword evidence="3" id="KW-1185">Reference proteome</keyword>
<accession>A0A0D1LP63</accession>
<protein>
    <submittedName>
        <fullName evidence="2">Uncharacterized protein</fullName>
    </submittedName>
</protein>
<dbReference type="RefSeq" id="WP_043984939.1">
    <property type="nucleotide sequence ID" value="NZ_JXST01000006.1"/>
</dbReference>
<evidence type="ECO:0000313" key="3">
    <source>
        <dbReference type="Proteomes" id="UP000032221"/>
    </source>
</evidence>
<name>A0A0D1LP63_9MYCO</name>
<dbReference type="PATRIC" id="fig|280871.6.peg.1305"/>
<evidence type="ECO:0000313" key="2">
    <source>
        <dbReference type="EMBL" id="KIU17876.1"/>
    </source>
</evidence>
<feature type="region of interest" description="Disordered" evidence="1">
    <location>
        <begin position="181"/>
        <end position="224"/>
    </location>
</feature>
<comment type="caution">
    <text evidence="2">The sequence shown here is derived from an EMBL/GenBank/DDBJ whole genome shotgun (WGS) entry which is preliminary data.</text>
</comment>
<evidence type="ECO:0000256" key="1">
    <source>
        <dbReference type="SAM" id="MobiDB-lite"/>
    </source>
</evidence>
<dbReference type="Proteomes" id="UP000032221">
    <property type="component" value="Unassembled WGS sequence"/>
</dbReference>
<reference evidence="2 3" key="1">
    <citation type="submission" date="2015-01" db="EMBL/GenBank/DDBJ databases">
        <title>Genome sequence of Mycobacterium llatzerense and Mycobacterium immunogenum recovered from brain abscess.</title>
        <authorList>
            <person name="Greninger A.L."/>
            <person name="Langelier C."/>
            <person name="Cunningham G."/>
            <person name="Chiu C.Y."/>
            <person name="Miller S."/>
        </authorList>
    </citation>
    <scope>NUCLEOTIDE SEQUENCE [LARGE SCALE GENOMIC DNA]</scope>
    <source>
        <strain evidence="2 3">CLUC14</strain>
    </source>
</reference>
<feature type="region of interest" description="Disordered" evidence="1">
    <location>
        <begin position="32"/>
        <end position="57"/>
    </location>
</feature>
<proteinExistence type="predicted"/>
<sequence length="224" mass="24643">MELPRGIDDLTAPERRAALDVLRVLVAQRQEINRHEQSESGNNHDSPAAPGASNEATEDEKTFLFNVFRYDPSDPDVVVQAASLEASSERDARDQVRSGLALAGITLHDNSQGTMVVTHHGLGPLLFEVVRADKPDRDERVFDKLRELGQEYARELDEKTDPAAGSAGFIATAADVAEQFRSYMNPANRGADSPDEGQSAPDRFRDFRSRSNAGQVERPDNQAQ</sequence>
<organism evidence="2 3">
    <name type="scientific">Mycolicibacterium llatzerense</name>
    <dbReference type="NCBI Taxonomy" id="280871"/>
    <lineage>
        <taxon>Bacteria</taxon>
        <taxon>Bacillati</taxon>
        <taxon>Actinomycetota</taxon>
        <taxon>Actinomycetes</taxon>
        <taxon>Mycobacteriales</taxon>
        <taxon>Mycobacteriaceae</taxon>
        <taxon>Mycolicibacterium</taxon>
    </lineage>
</organism>
<dbReference type="AlphaFoldDB" id="A0A0D1LP63"/>